<keyword evidence="1" id="KW-0677">Repeat</keyword>
<proteinExistence type="predicted"/>
<evidence type="ECO:0000313" key="10">
    <source>
        <dbReference type="EMBL" id="KAK2639514.1"/>
    </source>
</evidence>
<dbReference type="EMBL" id="JANJYI010000008">
    <property type="protein sequence ID" value="KAK2639514.1"/>
    <property type="molecule type" value="Genomic_DNA"/>
</dbReference>
<dbReference type="SUPFAM" id="SSF52058">
    <property type="entry name" value="L domain-like"/>
    <property type="match status" value="1"/>
</dbReference>
<evidence type="ECO:0000256" key="3">
    <source>
        <dbReference type="ARBA" id="ARBA00022821"/>
    </source>
</evidence>
<organism evidence="10 11">
    <name type="scientific">Dipteronia dyeriana</name>
    <dbReference type="NCBI Taxonomy" id="168575"/>
    <lineage>
        <taxon>Eukaryota</taxon>
        <taxon>Viridiplantae</taxon>
        <taxon>Streptophyta</taxon>
        <taxon>Embryophyta</taxon>
        <taxon>Tracheophyta</taxon>
        <taxon>Spermatophyta</taxon>
        <taxon>Magnoliopsida</taxon>
        <taxon>eudicotyledons</taxon>
        <taxon>Gunneridae</taxon>
        <taxon>Pentapetalae</taxon>
        <taxon>rosids</taxon>
        <taxon>malvids</taxon>
        <taxon>Sapindales</taxon>
        <taxon>Sapindaceae</taxon>
        <taxon>Hippocastanoideae</taxon>
        <taxon>Acereae</taxon>
        <taxon>Dipteronia</taxon>
    </lineage>
</organism>
<dbReference type="Pfam" id="PF23559">
    <property type="entry name" value="WHD_DRP"/>
    <property type="match status" value="1"/>
</dbReference>
<dbReference type="InterPro" id="IPR041118">
    <property type="entry name" value="Rx_N"/>
</dbReference>
<keyword evidence="3" id="KW-0611">Plant defense</keyword>
<feature type="domain" description="Disease resistance N-terminal" evidence="7">
    <location>
        <begin position="5"/>
        <end position="96"/>
    </location>
</feature>
<comment type="caution">
    <text evidence="10">The sequence shown here is derived from an EMBL/GenBank/DDBJ whole genome shotgun (WGS) entry which is preliminary data.</text>
</comment>
<dbReference type="AlphaFoldDB" id="A0AAD9TPR9"/>
<dbReference type="Pfam" id="PF00931">
    <property type="entry name" value="NB-ARC"/>
    <property type="match status" value="1"/>
</dbReference>
<accession>A0AAD9TPR9</accession>
<evidence type="ECO:0000259" key="7">
    <source>
        <dbReference type="Pfam" id="PF18052"/>
    </source>
</evidence>
<dbReference type="CDD" id="cd14798">
    <property type="entry name" value="RX-CC_like"/>
    <property type="match status" value="1"/>
</dbReference>
<keyword evidence="11" id="KW-1185">Reference proteome</keyword>
<dbReference type="Gene3D" id="1.10.10.10">
    <property type="entry name" value="Winged helix-like DNA-binding domain superfamily/Winged helix DNA-binding domain"/>
    <property type="match status" value="1"/>
</dbReference>
<dbReference type="InterPro" id="IPR038005">
    <property type="entry name" value="RX-like_CC"/>
</dbReference>
<dbReference type="PANTHER" id="PTHR36766">
    <property type="entry name" value="PLANT BROAD-SPECTRUM MILDEW RESISTANCE PROTEIN RPW8"/>
    <property type="match status" value="1"/>
</dbReference>
<dbReference type="Proteomes" id="UP001280121">
    <property type="component" value="Unassembled WGS sequence"/>
</dbReference>
<evidence type="ECO:0000256" key="2">
    <source>
        <dbReference type="ARBA" id="ARBA00022741"/>
    </source>
</evidence>
<feature type="domain" description="NB-ARC" evidence="6">
    <location>
        <begin position="200"/>
        <end position="355"/>
    </location>
</feature>
<evidence type="ECO:0000313" key="11">
    <source>
        <dbReference type="Proteomes" id="UP001280121"/>
    </source>
</evidence>
<dbReference type="GO" id="GO:0006952">
    <property type="term" value="P:defense response"/>
    <property type="evidence" value="ECO:0007669"/>
    <property type="project" value="UniProtKB-KW"/>
</dbReference>
<dbReference type="FunFam" id="1.10.10.10:FF:000322">
    <property type="entry name" value="Probable disease resistance protein At1g63360"/>
    <property type="match status" value="1"/>
</dbReference>
<evidence type="ECO:0000256" key="4">
    <source>
        <dbReference type="ARBA" id="ARBA00022840"/>
    </source>
</evidence>
<evidence type="ECO:0000259" key="9">
    <source>
        <dbReference type="Pfam" id="PF23598"/>
    </source>
</evidence>
<evidence type="ECO:0008006" key="12">
    <source>
        <dbReference type="Google" id="ProtNLM"/>
    </source>
</evidence>
<keyword evidence="4" id="KW-0067">ATP-binding</keyword>
<dbReference type="InterPro" id="IPR036388">
    <property type="entry name" value="WH-like_DNA-bd_sf"/>
</dbReference>
<dbReference type="InterPro" id="IPR002182">
    <property type="entry name" value="NB-ARC"/>
</dbReference>
<dbReference type="SUPFAM" id="SSF52540">
    <property type="entry name" value="P-loop containing nucleoside triphosphate hydrolases"/>
    <property type="match status" value="1"/>
</dbReference>
<evidence type="ECO:0000256" key="1">
    <source>
        <dbReference type="ARBA" id="ARBA00022737"/>
    </source>
</evidence>
<dbReference type="Pfam" id="PF18052">
    <property type="entry name" value="Rx_N"/>
    <property type="match status" value="1"/>
</dbReference>
<dbReference type="Pfam" id="PF23598">
    <property type="entry name" value="LRR_14"/>
    <property type="match status" value="1"/>
</dbReference>
<reference evidence="10" key="1">
    <citation type="journal article" date="2023" name="Plant J.">
        <title>Genome sequences and population genomics provide insights into the demographic history, inbreeding, and mutation load of two 'living fossil' tree species of Dipteronia.</title>
        <authorList>
            <person name="Feng Y."/>
            <person name="Comes H.P."/>
            <person name="Chen J."/>
            <person name="Zhu S."/>
            <person name="Lu R."/>
            <person name="Zhang X."/>
            <person name="Li P."/>
            <person name="Qiu J."/>
            <person name="Olsen K.M."/>
            <person name="Qiu Y."/>
        </authorList>
    </citation>
    <scope>NUCLEOTIDE SEQUENCE</scope>
    <source>
        <strain evidence="10">KIB01</strain>
    </source>
</reference>
<protein>
    <recommendedName>
        <fullName evidence="12">Disease resistance RPP13-like protein 1</fullName>
    </recommendedName>
</protein>
<feature type="coiled-coil region" evidence="5">
    <location>
        <begin position="35"/>
        <end position="86"/>
    </location>
</feature>
<dbReference type="GO" id="GO:0043531">
    <property type="term" value="F:ADP binding"/>
    <property type="evidence" value="ECO:0007669"/>
    <property type="project" value="InterPro"/>
</dbReference>
<dbReference type="Gene3D" id="3.80.10.10">
    <property type="entry name" value="Ribonuclease Inhibitor"/>
    <property type="match status" value="1"/>
</dbReference>
<evidence type="ECO:0000259" key="8">
    <source>
        <dbReference type="Pfam" id="PF23559"/>
    </source>
</evidence>
<evidence type="ECO:0000259" key="6">
    <source>
        <dbReference type="Pfam" id="PF00931"/>
    </source>
</evidence>
<gene>
    <name evidence="10" type="ORF">Ddye_027309</name>
</gene>
<dbReference type="Gene3D" id="1.10.8.430">
    <property type="entry name" value="Helical domain of apoptotic protease-activating factors"/>
    <property type="match status" value="1"/>
</dbReference>
<dbReference type="FunFam" id="3.40.50.300:FF:001091">
    <property type="entry name" value="Probable disease resistance protein At1g61300"/>
    <property type="match status" value="1"/>
</dbReference>
<sequence length="744" mass="84508">MAELIVSPVLQVLLEKLVSGELLNFATQEGVREKLKKWERTLKIIKALLIDAEDKQLTNEAVKMWLEDLQDLAYDAEDILDEYATEALRRKLKIQNHQAATTSRARKLIPACCTGFTPTALWSDFSMRSKIDDITNRLDDLCRQRTELGLVANIDGGRSTTASLKRPPTSSLQIELGVYGRDEDIAKILKMVLTDEPSDVNNFGVISIVGMGGLGKTTLAQEVYNHRSSKDFNPKAWLCVSDDFDVMRISTAILESITRNPCNLKDLDAVQNQLKEKLSGRKFLIVLDDVWSEDYNMWATLRSPFMVGAHGSKIIVTTRHERVALTIGCSTECHRLKLLSDDDCWSLFGRHAFDNGAMGAELSELIRPKVIEKCNGLPLVAKTLGGLLRSEKRDKWLDILSSKLWELQDKSEIPAALQISYHHLPLHLKRCFAYCAILPKDYEFEETELVFLWMAEGLIQQSNKNEQLEELGGEYFGDLISRSIFQISSSNSSKYTMHDLINDLAQKVSRKLSFRLDDEMESNNLSTFSEKTRYASYICHEYNDKRRFQVFNDAARLRTHLSMPQVNAWIKTCYISNVVVSDLLSMFKRLRALSLQKYYIIELPNSIKALKLLRYLNLSGSKIRSLPESVGSMCNLQTLLLRDCHTLLKLPSNMGNLINLRHLDIIGASLIEEMPMGVRKWECLRTLSNFIVCKGSGSNLKDLEELKLLCGELHISKLENVTHFQDIGKVILSDKKDLKVLSLE</sequence>
<dbReference type="PRINTS" id="PR00364">
    <property type="entry name" value="DISEASERSIST"/>
</dbReference>
<dbReference type="GO" id="GO:0005524">
    <property type="term" value="F:ATP binding"/>
    <property type="evidence" value="ECO:0007669"/>
    <property type="project" value="UniProtKB-KW"/>
</dbReference>
<name>A0AAD9TPR9_9ROSI</name>
<dbReference type="GO" id="GO:0051707">
    <property type="term" value="P:response to other organism"/>
    <property type="evidence" value="ECO:0007669"/>
    <property type="project" value="UniProtKB-ARBA"/>
</dbReference>
<feature type="domain" description="Disease resistance protein winged helix" evidence="8">
    <location>
        <begin position="437"/>
        <end position="505"/>
    </location>
</feature>
<evidence type="ECO:0000256" key="5">
    <source>
        <dbReference type="SAM" id="Coils"/>
    </source>
</evidence>
<dbReference type="InterPro" id="IPR032675">
    <property type="entry name" value="LRR_dom_sf"/>
</dbReference>
<dbReference type="InterPro" id="IPR055414">
    <property type="entry name" value="LRR_R13L4/SHOC2-like"/>
</dbReference>
<keyword evidence="5" id="KW-0175">Coiled coil</keyword>
<dbReference type="InterPro" id="IPR027417">
    <property type="entry name" value="P-loop_NTPase"/>
</dbReference>
<feature type="domain" description="Disease resistance R13L4/SHOC-2-like LRR" evidence="9">
    <location>
        <begin position="582"/>
        <end position="709"/>
    </location>
</feature>
<dbReference type="InterPro" id="IPR042197">
    <property type="entry name" value="Apaf_helical"/>
</dbReference>
<dbReference type="PANTHER" id="PTHR36766:SF51">
    <property type="entry name" value="DISEASE RESISTANCE RPP13-LIKE PROTEIN 1"/>
    <property type="match status" value="1"/>
</dbReference>
<dbReference type="Gene3D" id="1.20.5.4130">
    <property type="match status" value="1"/>
</dbReference>
<dbReference type="Gene3D" id="3.40.50.300">
    <property type="entry name" value="P-loop containing nucleotide triphosphate hydrolases"/>
    <property type="match status" value="1"/>
</dbReference>
<dbReference type="InterPro" id="IPR058922">
    <property type="entry name" value="WHD_DRP"/>
</dbReference>
<keyword evidence="2" id="KW-0547">Nucleotide-binding</keyword>